<reference evidence="1 2" key="1">
    <citation type="submission" date="2015-02" db="EMBL/GenBank/DDBJ databases">
        <title>Single-cell genomics of uncultivated deep-branching MTB reveals a conserved set of magnetosome genes.</title>
        <authorList>
            <person name="Kolinko S."/>
            <person name="Richter M."/>
            <person name="Glockner F.O."/>
            <person name="Brachmann A."/>
            <person name="Schuler D."/>
        </authorList>
    </citation>
    <scope>NUCLEOTIDE SEQUENCE [LARGE SCALE GENOMIC DNA]</scope>
    <source>
        <strain evidence="1">TM-1</strain>
    </source>
</reference>
<evidence type="ECO:0000313" key="2">
    <source>
        <dbReference type="Proteomes" id="UP000033423"/>
    </source>
</evidence>
<accession>A0A0F3GYI7</accession>
<dbReference type="EMBL" id="LACI01000350">
    <property type="protein sequence ID" value="KJU87039.1"/>
    <property type="molecule type" value="Genomic_DNA"/>
</dbReference>
<gene>
    <name evidence="1" type="ORF">MBAV_000767</name>
</gene>
<comment type="caution">
    <text evidence="1">The sequence shown here is derived from an EMBL/GenBank/DDBJ whole genome shotgun (WGS) entry which is preliminary data.</text>
</comment>
<protein>
    <submittedName>
        <fullName evidence="1">Uncharacterized protein</fullName>
    </submittedName>
</protein>
<keyword evidence="2" id="KW-1185">Reference proteome</keyword>
<organism evidence="1 2">
    <name type="scientific">Candidatus Magnetobacterium bavaricum</name>
    <dbReference type="NCBI Taxonomy" id="29290"/>
    <lineage>
        <taxon>Bacteria</taxon>
        <taxon>Pseudomonadati</taxon>
        <taxon>Nitrospirota</taxon>
        <taxon>Thermodesulfovibrionia</taxon>
        <taxon>Thermodesulfovibrionales</taxon>
        <taxon>Candidatus Magnetobacteriaceae</taxon>
        <taxon>Candidatus Magnetobacterium</taxon>
    </lineage>
</organism>
<dbReference type="AlphaFoldDB" id="A0A0F3GYI7"/>
<evidence type="ECO:0000313" key="1">
    <source>
        <dbReference type="EMBL" id="KJU87039.1"/>
    </source>
</evidence>
<dbReference type="Proteomes" id="UP000033423">
    <property type="component" value="Unassembled WGS sequence"/>
</dbReference>
<proteinExistence type="predicted"/>
<name>A0A0F3GYI7_9BACT</name>
<sequence>MYLQHQVCGLRRGLVKDGLKHIYDKLHCRIIIVEDEHLIHSRGQLLLVDRTFRCLLKLACTVSHK</sequence>